<evidence type="ECO:0000256" key="1">
    <source>
        <dbReference type="SAM" id="MobiDB-lite"/>
    </source>
</evidence>
<reference evidence="2 3" key="2">
    <citation type="submission" date="2007-08" db="EMBL/GenBank/DDBJ databases">
        <authorList>
            <person name="Fulton L."/>
            <person name="Clifton S."/>
            <person name="Fulton B."/>
            <person name="Xu J."/>
            <person name="Minx P."/>
            <person name="Pepin K.H."/>
            <person name="Johnson M."/>
            <person name="Thiruvilangam P."/>
            <person name="Bhonagiri V."/>
            <person name="Nash W.E."/>
            <person name="Wang C."/>
            <person name="Mardis E.R."/>
            <person name="Wilson R.K."/>
        </authorList>
    </citation>
    <scope>NUCLEOTIDE SEQUENCE [LARGE SCALE GENOMIC DNA]</scope>
    <source>
        <strain evidence="2 3">DSM 753</strain>
    </source>
</reference>
<evidence type="ECO:0000313" key="3">
    <source>
        <dbReference type="Proteomes" id="UP000003490"/>
    </source>
</evidence>
<dbReference type="HOGENOM" id="CLU_3307401_0_0_9"/>
<gene>
    <name evidence="2" type="ORF">CLOLEP_02019</name>
</gene>
<comment type="caution">
    <text evidence="2">The sequence shown here is derived from an EMBL/GenBank/DDBJ whole genome shotgun (WGS) entry which is preliminary data.</text>
</comment>
<feature type="region of interest" description="Disordered" evidence="1">
    <location>
        <begin position="1"/>
        <end position="28"/>
    </location>
</feature>
<dbReference type="EMBL" id="ABCB02000018">
    <property type="protein sequence ID" value="EDO61621.1"/>
    <property type="molecule type" value="Genomic_DNA"/>
</dbReference>
<dbReference type="AlphaFoldDB" id="A7VTX5"/>
<sequence length="39" mass="4646">MRKRLSEGGNHSMDIRTGTLPKRKKTKSQLDWKFCLLRK</sequence>
<evidence type="ECO:0000313" key="2">
    <source>
        <dbReference type="EMBL" id="EDO61621.1"/>
    </source>
</evidence>
<organism evidence="2 3">
    <name type="scientific">[Clostridium] leptum DSM 753</name>
    <dbReference type="NCBI Taxonomy" id="428125"/>
    <lineage>
        <taxon>Bacteria</taxon>
        <taxon>Bacillati</taxon>
        <taxon>Bacillota</taxon>
        <taxon>Clostridia</taxon>
        <taxon>Eubacteriales</taxon>
        <taxon>Oscillospiraceae</taxon>
        <taxon>Oscillospiraceae incertae sedis</taxon>
    </lineage>
</organism>
<dbReference type="Proteomes" id="UP000003490">
    <property type="component" value="Unassembled WGS sequence"/>
</dbReference>
<reference evidence="2 3" key="1">
    <citation type="submission" date="2007-08" db="EMBL/GenBank/DDBJ databases">
        <title>Draft genome sequence of Clostridium leptum (DSM 753).</title>
        <authorList>
            <person name="Sudarsanam P."/>
            <person name="Ley R."/>
            <person name="Guruge J."/>
            <person name="Turnbaugh P.J."/>
            <person name="Mahowald M."/>
            <person name="Liep D."/>
            <person name="Gordon J."/>
        </authorList>
    </citation>
    <scope>NUCLEOTIDE SEQUENCE [LARGE SCALE GENOMIC DNA]</scope>
    <source>
        <strain evidence="2 3">DSM 753</strain>
    </source>
</reference>
<protein>
    <submittedName>
        <fullName evidence="2">Uncharacterized protein</fullName>
    </submittedName>
</protein>
<proteinExistence type="predicted"/>
<name>A7VTX5_9FIRM</name>
<accession>A7VTX5</accession>